<proteinExistence type="predicted"/>
<dbReference type="Proteomes" id="UP000802098">
    <property type="component" value="Unassembled WGS sequence"/>
</dbReference>
<accession>A0ABX0HTR8</accession>
<comment type="caution">
    <text evidence="2">The sequence shown here is derived from an EMBL/GenBank/DDBJ whole genome shotgun (WGS) entry which is preliminary data.</text>
</comment>
<organism evidence="2 3">
    <name type="scientific">Rubrivivax benzoatilyticus</name>
    <dbReference type="NCBI Taxonomy" id="316997"/>
    <lineage>
        <taxon>Bacteria</taxon>
        <taxon>Pseudomonadati</taxon>
        <taxon>Pseudomonadota</taxon>
        <taxon>Betaproteobacteria</taxon>
        <taxon>Burkholderiales</taxon>
        <taxon>Sphaerotilaceae</taxon>
        <taxon>Rubrivivax</taxon>
    </lineage>
</organism>
<sequence length="111" mass="11971">MTSTPDDTPRAAAAATAGSPDGRVQQDELLQRVVQGAHETIDRLADRAAPHVSRLHDGVHDAQERLHAKADALRETGDEWTESLRETVREHPIAAIATALAVGVLIARLTR</sequence>
<dbReference type="RefSeq" id="WP_009856959.1">
    <property type="nucleotide sequence ID" value="NZ_JAAOCD010000003.1"/>
</dbReference>
<feature type="region of interest" description="Disordered" evidence="1">
    <location>
        <begin position="1"/>
        <end position="24"/>
    </location>
</feature>
<evidence type="ECO:0000313" key="2">
    <source>
        <dbReference type="EMBL" id="NHK98414.1"/>
    </source>
</evidence>
<feature type="compositionally biased region" description="Low complexity" evidence="1">
    <location>
        <begin position="1"/>
        <end position="23"/>
    </location>
</feature>
<evidence type="ECO:0000256" key="1">
    <source>
        <dbReference type="SAM" id="MobiDB-lite"/>
    </source>
</evidence>
<keyword evidence="3" id="KW-1185">Reference proteome</keyword>
<dbReference type="Gene3D" id="1.20.120.20">
    <property type="entry name" value="Apolipoprotein"/>
    <property type="match status" value="1"/>
</dbReference>
<dbReference type="EMBL" id="JAAOCD010000003">
    <property type="protein sequence ID" value="NHK98414.1"/>
    <property type="molecule type" value="Genomic_DNA"/>
</dbReference>
<protein>
    <submittedName>
        <fullName evidence="2">DUF883 family protein</fullName>
    </submittedName>
</protein>
<gene>
    <name evidence="2" type="ORF">G7087_08525</name>
</gene>
<reference evidence="2 3" key="1">
    <citation type="submission" date="2020-03" db="EMBL/GenBank/DDBJ databases">
        <title>Rubrivivax benzoatilyticus JA2 (sequenced after 10 years sub-culturing).</title>
        <authorList>
            <person name="Gupta D."/>
            <person name="Chintalapati S."/>
            <person name="Chintalapati V.R."/>
        </authorList>
    </citation>
    <scope>NUCLEOTIDE SEQUENCE [LARGE SCALE GENOMIC DNA]</scope>
    <source>
        <strain evidence="2 3">JA2-Mal</strain>
    </source>
</reference>
<evidence type="ECO:0000313" key="3">
    <source>
        <dbReference type="Proteomes" id="UP000802098"/>
    </source>
</evidence>
<name>A0ABX0HTR8_9BURK</name>